<accession>A0A7W7W1H0</accession>
<protein>
    <submittedName>
        <fullName evidence="3">Uncharacterized protein</fullName>
    </submittedName>
</protein>
<reference evidence="3 4" key="1">
    <citation type="submission" date="2020-08" db="EMBL/GenBank/DDBJ databases">
        <title>Sequencing the genomes of 1000 actinobacteria strains.</title>
        <authorList>
            <person name="Klenk H.-P."/>
        </authorList>
    </citation>
    <scope>NUCLEOTIDE SEQUENCE [LARGE SCALE GENOMIC DNA]</scope>
    <source>
        <strain evidence="3 4">DSM 102030</strain>
    </source>
</reference>
<feature type="region of interest" description="Disordered" evidence="1">
    <location>
        <begin position="112"/>
        <end position="555"/>
    </location>
</feature>
<name>A0A7W7W1H0_9ACTN</name>
<dbReference type="AlphaFoldDB" id="A0A7W7W1H0"/>
<gene>
    <name evidence="3" type="ORF">F4561_001777</name>
</gene>
<proteinExistence type="predicted"/>
<feature type="compositionally biased region" description="Low complexity" evidence="1">
    <location>
        <begin position="344"/>
        <end position="357"/>
    </location>
</feature>
<feature type="compositionally biased region" description="Basic and acidic residues" evidence="1">
    <location>
        <begin position="135"/>
        <end position="146"/>
    </location>
</feature>
<evidence type="ECO:0000256" key="1">
    <source>
        <dbReference type="SAM" id="MobiDB-lite"/>
    </source>
</evidence>
<keyword evidence="2" id="KW-0472">Membrane</keyword>
<feature type="compositionally biased region" description="Low complexity" evidence="1">
    <location>
        <begin position="371"/>
        <end position="381"/>
    </location>
</feature>
<dbReference type="Proteomes" id="UP000523007">
    <property type="component" value="Unassembled WGS sequence"/>
</dbReference>
<keyword evidence="2" id="KW-1133">Transmembrane helix</keyword>
<keyword evidence="4" id="KW-1185">Reference proteome</keyword>
<evidence type="ECO:0000313" key="4">
    <source>
        <dbReference type="Proteomes" id="UP000523007"/>
    </source>
</evidence>
<evidence type="ECO:0000256" key="2">
    <source>
        <dbReference type="SAM" id="Phobius"/>
    </source>
</evidence>
<feature type="compositionally biased region" description="Acidic residues" evidence="1">
    <location>
        <begin position="358"/>
        <end position="370"/>
    </location>
</feature>
<feature type="compositionally biased region" description="Low complexity" evidence="1">
    <location>
        <begin position="486"/>
        <end position="498"/>
    </location>
</feature>
<organism evidence="3 4">
    <name type="scientific">Lipingzhangella halophila</name>
    <dbReference type="NCBI Taxonomy" id="1783352"/>
    <lineage>
        <taxon>Bacteria</taxon>
        <taxon>Bacillati</taxon>
        <taxon>Actinomycetota</taxon>
        <taxon>Actinomycetes</taxon>
        <taxon>Streptosporangiales</taxon>
        <taxon>Nocardiopsidaceae</taxon>
        <taxon>Lipingzhangella</taxon>
    </lineage>
</organism>
<sequence length="555" mass="54001">MFLVSLVIVVAALIVIAVAVVIAETTLVYIALGLAGVSAVLLTVEMIRHREELGFSALLTRQGASAEARDPRTDGLGKASVPAAAMAAQQETHSGNSVRVPASAEPPVRGAVYSAWNSEPPGRDAAIQSGAAATETEHGDRADRDSGPAPSRPAYEAAPAVPEPRAREGGTAEEYAGEAEDPAATAAVPGLDAAADSGSADSEDERTIPAGEPADGGADTEDNQGEAAAAALPESVGAAATEGPSWGKAGEDEPAESTEALGEASVEDAAGEPAPDGVPGDHALAEDVSAEDAPAEDAPAAVASFSSFVERLQQGAAPAEEREPAEEPVGDAAGAGSGSDGSEDAVTGTAGSAGSAEPAEDGALDDETAEVAEGAGAADDTPGSVAEPGHPEFETGLEADDPYPAPGPGGGLTTPDSESAEPDLAAEDAGSGEAMEVQAVPSSGDTPAVDIAGEDAAPENGGPEPGGTGFGGSGGSAAEPEESELGEPAADTDATATADPEDTPAADPDAEALDPGDTSDADLDAEETAGTGAAESEETGTGGSGATTPHGAERD</sequence>
<feature type="compositionally biased region" description="Low complexity" evidence="1">
    <location>
        <begin position="296"/>
        <end position="309"/>
    </location>
</feature>
<dbReference type="EMBL" id="JACHJT010000001">
    <property type="protein sequence ID" value="MBB4930957.1"/>
    <property type="molecule type" value="Genomic_DNA"/>
</dbReference>
<evidence type="ECO:0000313" key="3">
    <source>
        <dbReference type="EMBL" id="MBB4930957.1"/>
    </source>
</evidence>
<dbReference type="RefSeq" id="WP_184576494.1">
    <property type="nucleotide sequence ID" value="NZ_JACHJT010000001.1"/>
</dbReference>
<keyword evidence="2" id="KW-0812">Transmembrane</keyword>
<feature type="compositionally biased region" description="Acidic residues" evidence="1">
    <location>
        <begin position="499"/>
        <end position="527"/>
    </location>
</feature>
<feature type="transmembrane region" description="Helical" evidence="2">
    <location>
        <begin position="27"/>
        <end position="47"/>
    </location>
</feature>
<feature type="compositionally biased region" description="Low complexity" evidence="1">
    <location>
        <begin position="182"/>
        <end position="200"/>
    </location>
</feature>
<comment type="caution">
    <text evidence="3">The sequence shown here is derived from an EMBL/GenBank/DDBJ whole genome shotgun (WGS) entry which is preliminary data.</text>
</comment>
<feature type="compositionally biased region" description="Gly residues" evidence="1">
    <location>
        <begin position="463"/>
        <end position="475"/>
    </location>
</feature>